<dbReference type="RefSeq" id="WP_107781365.1">
    <property type="nucleotide sequence ID" value="NZ_QBKG01000002.1"/>
</dbReference>
<evidence type="ECO:0000256" key="1">
    <source>
        <dbReference type="SAM" id="Coils"/>
    </source>
</evidence>
<accession>A0A2T5XXA5</accession>
<dbReference type="AlphaFoldDB" id="A0A2T5XXA5"/>
<feature type="coiled-coil region" evidence="1">
    <location>
        <begin position="3"/>
        <end position="30"/>
    </location>
</feature>
<gene>
    <name evidence="2" type="ORF">C8P65_102128</name>
</gene>
<sequence length="67" mass="7967">MQLISQKQRKQRLQRRNEKIRELFGELTNKYPQWRIDAVIEEVAGRVFLSPRTVEAILSYEGVYAES</sequence>
<organism evidence="2 3">
    <name type="scientific">Capnocytophaga leadbetteri</name>
    <dbReference type="NCBI Taxonomy" id="327575"/>
    <lineage>
        <taxon>Bacteria</taxon>
        <taxon>Pseudomonadati</taxon>
        <taxon>Bacteroidota</taxon>
        <taxon>Flavobacteriia</taxon>
        <taxon>Flavobacteriales</taxon>
        <taxon>Flavobacteriaceae</taxon>
        <taxon>Capnocytophaga</taxon>
    </lineage>
</organism>
<name>A0A2T5XXA5_9FLAO</name>
<dbReference type="Proteomes" id="UP000243985">
    <property type="component" value="Unassembled WGS sequence"/>
</dbReference>
<proteinExistence type="predicted"/>
<dbReference type="GeneID" id="84580102"/>
<comment type="caution">
    <text evidence="2">The sequence shown here is derived from an EMBL/GenBank/DDBJ whole genome shotgun (WGS) entry which is preliminary data.</text>
</comment>
<reference evidence="2 3" key="1">
    <citation type="submission" date="2018-04" db="EMBL/GenBank/DDBJ databases">
        <title>Genomic Encyclopedia of Archaeal and Bacterial Type Strains, Phase II (KMG-II): from individual species to whole genera.</title>
        <authorList>
            <person name="Goeker M."/>
        </authorList>
    </citation>
    <scope>NUCLEOTIDE SEQUENCE [LARGE SCALE GENOMIC DNA]</scope>
    <source>
        <strain evidence="2 3">DSM 22902</strain>
    </source>
</reference>
<dbReference type="EMBL" id="QBKG01000002">
    <property type="protein sequence ID" value="PTX08086.1"/>
    <property type="molecule type" value="Genomic_DNA"/>
</dbReference>
<keyword evidence="1" id="KW-0175">Coiled coil</keyword>
<protein>
    <submittedName>
        <fullName evidence="2">Uncharacterized protein</fullName>
    </submittedName>
</protein>
<evidence type="ECO:0000313" key="2">
    <source>
        <dbReference type="EMBL" id="PTX08086.1"/>
    </source>
</evidence>
<evidence type="ECO:0000313" key="3">
    <source>
        <dbReference type="Proteomes" id="UP000243985"/>
    </source>
</evidence>